<sequence>MAASAAAANRLQAATAKVAQICEASGVPGASVGVIHHGATIFTHNHGYSHLGTKTPTRSDTAYGIGSLTKSFISAAIAKLVDEKKLAWDTRVADVLPEFRHDSDIITEMTTITDILSHRCGLGGAGAMSLAFQGDGDMLLPKDCLFQLVNDFRIQFPFRQRWSYFVWGYSVAGAVIERLTQKPLKDHLLETIFRPLGLKATSFSPREFQPHQLSSPHVGLSDGSAHALRKLQVFEDTFFEASGGIYSTLNDQLTWASAMLQSVNGNDQKSAVIKQVSCLLSNHIAVLNPTVSERSYGLGWMRAQLPGVVGLIGDNVGLWELADEPVLGTKDKTMLMIYHQGSTVGYRAFTALFPETDSAVVVLTNSSDVSDAADWIGRVFIQALFEFDDGNDYVALAKEANRRTLAQFDRVGKEIKDMRAACLGSQPRRLTTFTGRYVHSSELFFIDISLQPTESDRLYLNFQGLKDQTYELRHLCNNVFEWALTHDESKKRGRYNYVEAEYYLFDFRLDEKDEPVSFSWAIDDEPAVFTKL</sequence>
<feature type="domain" description="Beta-lactamase-related" evidence="2">
    <location>
        <begin position="18"/>
        <end position="375"/>
    </location>
</feature>
<reference evidence="4 5" key="1">
    <citation type="journal article" date="2011" name="PLoS Genet.">
        <title>Genome sequencing and comparative transcriptomics of the model entomopathogenic fungi Metarhizium anisopliae and M. acridum.</title>
        <authorList>
            <person name="Gao Q."/>
            <person name="Jin K."/>
            <person name="Ying S.H."/>
            <person name="Zhang Y."/>
            <person name="Xiao G."/>
            <person name="Shang Y."/>
            <person name="Duan Z."/>
            <person name="Hu X."/>
            <person name="Xie X.Q."/>
            <person name="Zhou G."/>
            <person name="Peng G."/>
            <person name="Luo Z."/>
            <person name="Huang W."/>
            <person name="Wang B."/>
            <person name="Fang W."/>
            <person name="Wang S."/>
            <person name="Zhong Y."/>
            <person name="Ma L.J."/>
            <person name="St Leger R.J."/>
            <person name="Zhao G.P."/>
            <person name="Pei Y."/>
            <person name="Feng M.G."/>
            <person name="Xia Y."/>
            <person name="Wang C."/>
        </authorList>
    </citation>
    <scope>NUCLEOTIDE SEQUENCE [LARGE SCALE GENOMIC DNA]</scope>
    <source>
        <strain evidence="4 5">CQMa 102</strain>
    </source>
</reference>
<evidence type="ECO:0000256" key="1">
    <source>
        <dbReference type="ARBA" id="ARBA00038215"/>
    </source>
</evidence>
<gene>
    <name evidence="4" type="ORF">MAC_08988</name>
</gene>
<organism evidence="5">
    <name type="scientific">Metarhizium acridum (strain CQMa 102)</name>
    <dbReference type="NCBI Taxonomy" id="655827"/>
    <lineage>
        <taxon>Eukaryota</taxon>
        <taxon>Fungi</taxon>
        <taxon>Dikarya</taxon>
        <taxon>Ascomycota</taxon>
        <taxon>Pezizomycotina</taxon>
        <taxon>Sordariomycetes</taxon>
        <taxon>Hypocreomycetidae</taxon>
        <taxon>Hypocreales</taxon>
        <taxon>Clavicipitaceae</taxon>
        <taxon>Metarhizium</taxon>
    </lineage>
</organism>
<dbReference type="InterPro" id="IPR021860">
    <property type="entry name" value="Peptidase_S12_Pab87-rel_C"/>
</dbReference>
<evidence type="ECO:0000259" key="3">
    <source>
        <dbReference type="Pfam" id="PF11954"/>
    </source>
</evidence>
<proteinExistence type="inferred from homology"/>
<dbReference type="AlphaFoldDB" id="E9EGJ0"/>
<dbReference type="GeneID" id="19253299"/>
<evidence type="ECO:0000259" key="2">
    <source>
        <dbReference type="Pfam" id="PF00144"/>
    </source>
</evidence>
<accession>E9EGJ0</accession>
<evidence type="ECO:0008006" key="6">
    <source>
        <dbReference type="Google" id="ProtNLM"/>
    </source>
</evidence>
<dbReference type="eggNOG" id="ENOG502SK9E">
    <property type="taxonomic scope" value="Eukaryota"/>
</dbReference>
<dbReference type="PANTHER" id="PTHR46825:SF14">
    <property type="entry name" value="BETA-LACTAMASE-RELATED DOMAIN-CONTAINING PROTEIN"/>
    <property type="match status" value="1"/>
</dbReference>
<dbReference type="EMBL" id="GL698596">
    <property type="protein sequence ID" value="EFY84956.1"/>
    <property type="molecule type" value="Genomic_DNA"/>
</dbReference>
<protein>
    <recommendedName>
        <fullName evidence="6">Beta-lactamase/transpeptidase-like protein</fullName>
    </recommendedName>
</protein>
<dbReference type="SUPFAM" id="SSF56601">
    <property type="entry name" value="beta-lactamase/transpeptidase-like"/>
    <property type="match status" value="1"/>
</dbReference>
<dbReference type="Pfam" id="PF00144">
    <property type="entry name" value="Beta-lactamase"/>
    <property type="match status" value="1"/>
</dbReference>
<keyword evidence="5" id="KW-1185">Reference proteome</keyword>
<evidence type="ECO:0000313" key="5">
    <source>
        <dbReference type="Proteomes" id="UP000002499"/>
    </source>
</evidence>
<dbReference type="InterPro" id="IPR012338">
    <property type="entry name" value="Beta-lactam/transpept-like"/>
</dbReference>
<comment type="similarity">
    <text evidence="1">Belongs to the peptidase S12 family.</text>
</comment>
<dbReference type="Gene3D" id="3.40.710.10">
    <property type="entry name" value="DD-peptidase/beta-lactamase superfamily"/>
    <property type="match status" value="1"/>
</dbReference>
<dbReference type="PANTHER" id="PTHR46825">
    <property type="entry name" value="D-ALANYL-D-ALANINE-CARBOXYPEPTIDASE/ENDOPEPTIDASE AMPH"/>
    <property type="match status" value="1"/>
</dbReference>
<dbReference type="InterPro" id="IPR050491">
    <property type="entry name" value="AmpC-like"/>
</dbReference>
<feature type="domain" description="Peptidase S12 Pab87-related C-terminal" evidence="3">
    <location>
        <begin position="426"/>
        <end position="526"/>
    </location>
</feature>
<dbReference type="HOGENOM" id="CLU_020027_14_2_1"/>
<dbReference type="OrthoDB" id="10250282at2759"/>
<dbReference type="KEGG" id="maw:19253299"/>
<name>E9EGJ0_METAQ</name>
<dbReference type="InParanoid" id="E9EGJ0"/>
<dbReference type="Pfam" id="PF11954">
    <property type="entry name" value="DUF3471"/>
    <property type="match status" value="1"/>
</dbReference>
<dbReference type="Proteomes" id="UP000002499">
    <property type="component" value="Unassembled WGS sequence"/>
</dbReference>
<dbReference type="InterPro" id="IPR001466">
    <property type="entry name" value="Beta-lactam-related"/>
</dbReference>
<evidence type="ECO:0000313" key="4">
    <source>
        <dbReference type="EMBL" id="EFY84956.1"/>
    </source>
</evidence>